<dbReference type="Proteomes" id="UP001556040">
    <property type="component" value="Unassembled WGS sequence"/>
</dbReference>
<dbReference type="NCBIfam" id="TIGR02909">
    <property type="entry name" value="spore_YkwD"/>
    <property type="match status" value="1"/>
</dbReference>
<dbReference type="Gene3D" id="3.40.33.10">
    <property type="entry name" value="CAP"/>
    <property type="match status" value="1"/>
</dbReference>
<dbReference type="SUPFAM" id="SSF55797">
    <property type="entry name" value="PR-1-like"/>
    <property type="match status" value="1"/>
</dbReference>
<comment type="caution">
    <text evidence="4">The sequence shown here is derived from an EMBL/GenBank/DDBJ whole genome shotgun (WGS) entry which is preliminary data.</text>
</comment>
<evidence type="ECO:0000256" key="2">
    <source>
        <dbReference type="SAM" id="SignalP"/>
    </source>
</evidence>
<organism evidence="4 5">
    <name type="scientific">Jeotgalibacillus marinus</name>
    <dbReference type="NCBI Taxonomy" id="86667"/>
    <lineage>
        <taxon>Bacteria</taxon>
        <taxon>Bacillati</taxon>
        <taxon>Bacillota</taxon>
        <taxon>Bacilli</taxon>
        <taxon>Bacillales</taxon>
        <taxon>Caryophanaceae</taxon>
        <taxon>Jeotgalibacillus</taxon>
    </lineage>
</organism>
<dbReference type="RefSeq" id="WP_367779407.1">
    <property type="nucleotide sequence ID" value="NZ_JBFMIA010000006.1"/>
</dbReference>
<accession>A0ABV3Q3K5</accession>
<dbReference type="Pfam" id="PF00188">
    <property type="entry name" value="CAP"/>
    <property type="match status" value="1"/>
</dbReference>
<dbReference type="PANTHER" id="PTHR31157:SF1">
    <property type="entry name" value="SCP DOMAIN-CONTAINING PROTEIN"/>
    <property type="match status" value="1"/>
</dbReference>
<evidence type="ECO:0000313" key="4">
    <source>
        <dbReference type="EMBL" id="MEW9501918.1"/>
    </source>
</evidence>
<feature type="compositionally biased region" description="Basic and acidic residues" evidence="1">
    <location>
        <begin position="92"/>
        <end position="104"/>
    </location>
</feature>
<feature type="signal peptide" evidence="2">
    <location>
        <begin position="1"/>
        <end position="25"/>
    </location>
</feature>
<feature type="region of interest" description="Disordered" evidence="1">
    <location>
        <begin position="81"/>
        <end position="133"/>
    </location>
</feature>
<feature type="domain" description="SCP" evidence="3">
    <location>
        <begin position="138"/>
        <end position="251"/>
    </location>
</feature>
<protein>
    <submittedName>
        <fullName evidence="4">CAP domain-containing protein</fullName>
    </submittedName>
</protein>
<evidence type="ECO:0000313" key="5">
    <source>
        <dbReference type="Proteomes" id="UP001556040"/>
    </source>
</evidence>
<reference evidence="4 5" key="1">
    <citation type="journal article" date="1979" name="Int. J. Syst. Evol. Microbiol.">
        <title>Bacillus globisporus subsp. marinus subsp. nov.</title>
        <authorList>
            <person name="Liu H."/>
        </authorList>
    </citation>
    <scope>NUCLEOTIDE SEQUENCE [LARGE SCALE GENOMIC DNA]</scope>
    <source>
        <strain evidence="4 5">DSM 1297</strain>
    </source>
</reference>
<sequence>MKGKSLIISGAVAIALLVAPTTTQGATPDSKKEIQKQQDIEWMIKCLDENNLSLQGSKLNSEEILAQFKKGNIDLSTIKENKAQATPQKQEQPVEKPQVEKPESQDVAQPSKEQEATPNKSNEQEDASDVSSFEQQVVDLTNAERSKEGLAPLQLDVELSKVAKDKSKDMQQNQYFDHNSPTHGSPFDMMKEYGVSYKSAGENIAMGQGSPEEVVQAWMNSEGHRKNIMSSSYTHIGVGHIKEGNYWTQMFIEK</sequence>
<feature type="chain" id="PRO_5045611463" evidence="2">
    <location>
        <begin position="26"/>
        <end position="254"/>
    </location>
</feature>
<gene>
    <name evidence="4" type="ORF">AB1471_08900</name>
</gene>
<keyword evidence="5" id="KW-1185">Reference proteome</keyword>
<evidence type="ECO:0000256" key="1">
    <source>
        <dbReference type="SAM" id="MobiDB-lite"/>
    </source>
</evidence>
<dbReference type="InterPro" id="IPR014258">
    <property type="entry name" value="CAP_domain_YkwD-like"/>
</dbReference>
<dbReference type="PANTHER" id="PTHR31157">
    <property type="entry name" value="SCP DOMAIN-CONTAINING PROTEIN"/>
    <property type="match status" value="1"/>
</dbReference>
<dbReference type="EMBL" id="JBFMIA010000006">
    <property type="protein sequence ID" value="MEW9501918.1"/>
    <property type="molecule type" value="Genomic_DNA"/>
</dbReference>
<name>A0ABV3Q3K5_9BACL</name>
<keyword evidence="2" id="KW-0732">Signal</keyword>
<dbReference type="InterPro" id="IPR014044">
    <property type="entry name" value="CAP_dom"/>
</dbReference>
<dbReference type="CDD" id="cd05379">
    <property type="entry name" value="CAP_bacterial"/>
    <property type="match status" value="1"/>
</dbReference>
<evidence type="ECO:0000259" key="3">
    <source>
        <dbReference type="Pfam" id="PF00188"/>
    </source>
</evidence>
<dbReference type="InterPro" id="IPR035940">
    <property type="entry name" value="CAP_sf"/>
</dbReference>
<proteinExistence type="predicted"/>